<dbReference type="Pfam" id="PF04993">
    <property type="entry name" value="TfoX_N"/>
    <property type="match status" value="1"/>
</dbReference>
<accession>A0ABM8ZS48</accession>
<dbReference type="InterPro" id="IPR007076">
    <property type="entry name" value="TfoX_N"/>
</dbReference>
<evidence type="ECO:0000313" key="4">
    <source>
        <dbReference type="Proteomes" id="UP000838672"/>
    </source>
</evidence>
<reference evidence="3" key="1">
    <citation type="submission" date="2021-11" db="EMBL/GenBank/DDBJ databases">
        <authorList>
            <person name="Rodrigo-Torres L."/>
            <person name="Arahal R. D."/>
            <person name="Lucena T."/>
        </authorList>
    </citation>
    <scope>NUCLEOTIDE SEQUENCE</scope>
    <source>
        <strain evidence="3">CECT 7929</strain>
    </source>
</reference>
<organism evidence="3 4">
    <name type="scientific">Vibrio stylophorae</name>
    <dbReference type="NCBI Taxonomy" id="659351"/>
    <lineage>
        <taxon>Bacteria</taxon>
        <taxon>Pseudomonadati</taxon>
        <taxon>Pseudomonadota</taxon>
        <taxon>Gammaproteobacteria</taxon>
        <taxon>Vibrionales</taxon>
        <taxon>Vibrionaceae</taxon>
        <taxon>Vibrio</taxon>
    </lineage>
</organism>
<dbReference type="InterPro" id="IPR047525">
    <property type="entry name" value="TfoX-like"/>
</dbReference>
<name>A0ABM8ZS48_9VIBR</name>
<dbReference type="PIRSF" id="PIRSF028788">
    <property type="entry name" value="TfoX_Sxy"/>
    <property type="match status" value="1"/>
</dbReference>
<proteinExistence type="predicted"/>
<dbReference type="InterPro" id="IPR007077">
    <property type="entry name" value="TfoX_C"/>
</dbReference>
<dbReference type="Gene3D" id="3.30.1460.30">
    <property type="entry name" value="YgaC/TfoX-N like chaperone"/>
    <property type="match status" value="1"/>
</dbReference>
<sequence>MKKGYLEQILSVLEELGEIKSRSMFGGYGLYHEGFMFALIATDKVYLRASMELEKNFLAMGLEQYVYMKNGKPVALRYYLVPEQYLQPASAFLALVKEAIELAMQEHEDKQKESQQRLKDLPNLDVSSERMLKKAGIHSYEDLKACGAIEAYRRVCEVNSNIHSLKLLWAIAGALEGCHAAILPKPVKDALLQELEATPS</sequence>
<dbReference type="Gene3D" id="1.10.150.20">
    <property type="entry name" value="5' to 3' exonuclease, C-terminal subdomain"/>
    <property type="match status" value="1"/>
</dbReference>
<protein>
    <submittedName>
        <fullName evidence="3">DNA transformation protein TfoX1</fullName>
    </submittedName>
</protein>
<dbReference type="RefSeq" id="WP_237465367.1">
    <property type="nucleotide sequence ID" value="NZ_CAKLDI010000001.1"/>
</dbReference>
<gene>
    <name evidence="3" type="primary">tfoX1_2</name>
    <name evidence="3" type="ORF">VST7929_00975</name>
</gene>
<dbReference type="InterPro" id="IPR026256">
    <property type="entry name" value="TfoX-like_gammaprotbact"/>
</dbReference>
<dbReference type="Proteomes" id="UP000838672">
    <property type="component" value="Unassembled WGS sequence"/>
</dbReference>
<evidence type="ECO:0000259" key="2">
    <source>
        <dbReference type="Pfam" id="PF04994"/>
    </source>
</evidence>
<dbReference type="Pfam" id="PF04994">
    <property type="entry name" value="TfoX_C"/>
    <property type="match status" value="1"/>
</dbReference>
<comment type="caution">
    <text evidence="3">The sequence shown here is derived from an EMBL/GenBank/DDBJ whole genome shotgun (WGS) entry which is preliminary data.</text>
</comment>
<dbReference type="SUPFAM" id="SSF159894">
    <property type="entry name" value="YgaC/TfoX-N like"/>
    <property type="match status" value="1"/>
</dbReference>
<dbReference type="PANTHER" id="PTHR36121:SF1">
    <property type="entry name" value="PROTEIN SXY"/>
    <property type="match status" value="1"/>
</dbReference>
<evidence type="ECO:0000259" key="1">
    <source>
        <dbReference type="Pfam" id="PF04993"/>
    </source>
</evidence>
<feature type="domain" description="TfoX C-terminal" evidence="2">
    <location>
        <begin position="115"/>
        <end position="194"/>
    </location>
</feature>
<dbReference type="EMBL" id="CAKLDI010000001">
    <property type="protein sequence ID" value="CAH0533122.1"/>
    <property type="molecule type" value="Genomic_DNA"/>
</dbReference>
<evidence type="ECO:0000313" key="3">
    <source>
        <dbReference type="EMBL" id="CAH0533122.1"/>
    </source>
</evidence>
<feature type="domain" description="TfoX N-terminal" evidence="1">
    <location>
        <begin position="13"/>
        <end position="101"/>
    </location>
</feature>
<dbReference type="PANTHER" id="PTHR36121">
    <property type="entry name" value="PROTEIN SXY"/>
    <property type="match status" value="1"/>
</dbReference>
<keyword evidence="4" id="KW-1185">Reference proteome</keyword>